<dbReference type="InterPro" id="IPR027417">
    <property type="entry name" value="P-loop_NTPase"/>
</dbReference>
<proteinExistence type="predicted"/>
<dbReference type="Proteomes" id="UP000252415">
    <property type="component" value="Unassembled WGS sequence"/>
</dbReference>
<keyword evidence="3" id="KW-0902">Two-component regulatory system</keyword>
<dbReference type="GO" id="GO:0000155">
    <property type="term" value="F:phosphorelay sensor kinase activity"/>
    <property type="evidence" value="ECO:0007669"/>
    <property type="project" value="InterPro"/>
</dbReference>
<gene>
    <name evidence="5" type="ORF">DFP97_12162</name>
</gene>
<dbReference type="Gene3D" id="3.40.50.620">
    <property type="entry name" value="HUPs"/>
    <property type="match status" value="2"/>
</dbReference>
<dbReference type="SMART" id="SM00382">
    <property type="entry name" value="AAA"/>
    <property type="match status" value="2"/>
</dbReference>
<dbReference type="SUPFAM" id="SSF52540">
    <property type="entry name" value="P-loop containing nucleoside triphosphate hydrolases"/>
    <property type="match status" value="2"/>
</dbReference>
<evidence type="ECO:0000256" key="3">
    <source>
        <dbReference type="ARBA" id="ARBA00023012"/>
    </source>
</evidence>
<evidence type="ECO:0000313" key="5">
    <source>
        <dbReference type="EMBL" id="RCW41779.1"/>
    </source>
</evidence>
<name>A0A368VPJ1_9BACL</name>
<reference evidence="5 6" key="1">
    <citation type="submission" date="2018-07" db="EMBL/GenBank/DDBJ databases">
        <title>Genomic Encyclopedia of Type Strains, Phase III (KMG-III): the genomes of soil and plant-associated and newly described type strains.</title>
        <authorList>
            <person name="Whitman W."/>
        </authorList>
    </citation>
    <scope>NUCLEOTIDE SEQUENCE [LARGE SCALE GENOMIC DNA]</scope>
    <source>
        <strain evidence="5 6">CECT 7506</strain>
    </source>
</reference>
<comment type="caution">
    <text evidence="5">The sequence shown here is derived from an EMBL/GenBank/DDBJ whole genome shotgun (WGS) entry which is preliminary data.</text>
</comment>
<feature type="domain" description="AAA+ ATPase" evidence="4">
    <location>
        <begin position="21"/>
        <end position="170"/>
    </location>
</feature>
<keyword evidence="2 5" id="KW-0418">Kinase</keyword>
<keyword evidence="6" id="KW-1185">Reference proteome</keyword>
<dbReference type="PANTHER" id="PTHR45569">
    <property type="entry name" value="SENSOR PROTEIN KDPD"/>
    <property type="match status" value="1"/>
</dbReference>
<dbReference type="EMBL" id="QPJD01000021">
    <property type="protein sequence ID" value="RCW41779.1"/>
    <property type="molecule type" value="Genomic_DNA"/>
</dbReference>
<dbReference type="InterPro" id="IPR003593">
    <property type="entry name" value="AAA+_ATPase"/>
</dbReference>
<dbReference type="PANTHER" id="PTHR45569:SF1">
    <property type="entry name" value="SENSOR PROTEIN KDPD"/>
    <property type="match status" value="1"/>
</dbReference>
<dbReference type="RefSeq" id="WP_114383616.1">
    <property type="nucleotide sequence ID" value="NZ_QPJD01000021.1"/>
</dbReference>
<organism evidence="5 6">
    <name type="scientific">Paenibacillus prosopidis</name>
    <dbReference type="NCBI Taxonomy" id="630520"/>
    <lineage>
        <taxon>Bacteria</taxon>
        <taxon>Bacillati</taxon>
        <taxon>Bacillota</taxon>
        <taxon>Bacilli</taxon>
        <taxon>Bacillales</taxon>
        <taxon>Paenibacillaceae</taxon>
        <taxon>Paenibacillus</taxon>
    </lineage>
</organism>
<accession>A0A368VPJ1</accession>
<dbReference type="GO" id="GO:0005886">
    <property type="term" value="C:plasma membrane"/>
    <property type="evidence" value="ECO:0007669"/>
    <property type="project" value="TreeGrafter"/>
</dbReference>
<dbReference type="SUPFAM" id="SSF52402">
    <property type="entry name" value="Adenine nucleotide alpha hydrolases-like"/>
    <property type="match status" value="2"/>
</dbReference>
<dbReference type="FunFam" id="3.40.50.300:FF:000483">
    <property type="entry name" value="Sensor histidine kinase KdpD"/>
    <property type="match status" value="1"/>
</dbReference>
<evidence type="ECO:0000313" key="6">
    <source>
        <dbReference type="Proteomes" id="UP000252415"/>
    </source>
</evidence>
<dbReference type="Gene3D" id="3.40.50.300">
    <property type="entry name" value="P-loop containing nucleotide triphosphate hydrolases"/>
    <property type="match status" value="2"/>
</dbReference>
<sequence>MQYRRKTPEELLLSISKLHLGRLKILIGSVSGSGKTYHMLQEGTQLKRDGIDVVICAVSTLQRPETVGQLGELERVPSIHWWKDGVEQKDLNLDALIERNPEVVLVDGLAHRNRAEARFRTRLEDVLFLLEKGISVITTINVYELEGADEAALKWTGIRAECTVPAHTLELADEVRLIDVSPETILQRIKEGVLGENTHPAISMRGNLAVLRELSLRLVAEGVNETLEKHREQLGLTGPSGASERILVTAQYHWNGSLYVRRGQQIARRLNGDIVVVSFVHPRKVLSKEELAFKSSIMKLTEKVEGKFEELPLLHRRKLPAALVRYAEEQNVTRIVMGHSKQTRWQQLWQGSIVDSVLRRLYQIDLFLMADRAEHEGERIMPIRQKSGSSRELFRRFSMEEKEKRIESISRGMFKVYIGAAPGVGKTYTMLAEANVLLRKGIDVVVGLVETHGRRDTLHQIGDLPVIEQQTIQYRGTTLKEMDVDAIIRRNPDVVLVDELAHTNVPGSLRKKRYEDVIYLLENGISVISTMNVQHIESLNDAVEQVTGVRVRETVPDAILRLANEVELIDVTPQMLQQRMREGKVYAIEKVEQALGAFFTTVNLIALRELALREIADDVDERLESWDRNQSLRGPLRRREVIFVGVDIDSDAERLIRRGFRLAYRLKAEWYTHYVQDGSPWTDEKTTKRDALLKLTERLGGKFEMSKAESKQHIAATLLTAANLAKATQLIIGQSNRTLWHGLLRGNIVRQLLRTGRHMDVLIVANRVAERP</sequence>
<dbReference type="InterPro" id="IPR014729">
    <property type="entry name" value="Rossmann-like_a/b/a_fold"/>
</dbReference>
<dbReference type="GO" id="GO:0005737">
    <property type="term" value="C:cytoplasm"/>
    <property type="evidence" value="ECO:0007669"/>
    <property type="project" value="UniProtKB-ARBA"/>
</dbReference>
<evidence type="ECO:0000256" key="1">
    <source>
        <dbReference type="ARBA" id="ARBA00022679"/>
    </source>
</evidence>
<dbReference type="InterPro" id="IPR052023">
    <property type="entry name" value="Histidine_kinase_KdpD"/>
</dbReference>
<dbReference type="Pfam" id="PF02702">
    <property type="entry name" value="KdpD"/>
    <property type="match status" value="2"/>
</dbReference>
<evidence type="ECO:0000256" key="2">
    <source>
        <dbReference type="ARBA" id="ARBA00022777"/>
    </source>
</evidence>
<keyword evidence="1" id="KW-0808">Transferase</keyword>
<dbReference type="InterPro" id="IPR003852">
    <property type="entry name" value="Sig_transdc_His_kinase_KdpD_N"/>
</dbReference>
<dbReference type="OrthoDB" id="9806130at2"/>
<dbReference type="AlphaFoldDB" id="A0A368VPJ1"/>
<feature type="domain" description="AAA+ ATPase" evidence="4">
    <location>
        <begin position="412"/>
        <end position="668"/>
    </location>
</feature>
<protein>
    <submittedName>
        <fullName evidence="5">Two-component system sensor histidine kinase KdpD</fullName>
    </submittedName>
</protein>
<evidence type="ECO:0000259" key="4">
    <source>
        <dbReference type="SMART" id="SM00382"/>
    </source>
</evidence>